<name>A0A7C9N1S8_9ACTN</name>
<dbReference type="Proteomes" id="UP000479526">
    <property type="component" value="Unassembled WGS sequence"/>
</dbReference>
<keyword evidence="1" id="KW-0472">Membrane</keyword>
<evidence type="ECO:0000313" key="3">
    <source>
        <dbReference type="Proteomes" id="UP000479526"/>
    </source>
</evidence>
<dbReference type="RefSeq" id="WP_161483848.1">
    <property type="nucleotide sequence ID" value="NZ_WXEW01000012.1"/>
</dbReference>
<evidence type="ECO:0000313" key="2">
    <source>
        <dbReference type="EMBL" id="NAS26871.1"/>
    </source>
</evidence>
<reference evidence="2 3" key="1">
    <citation type="submission" date="2020-01" db="EMBL/GenBank/DDBJ databases">
        <title>Herbidospora sp. NEAU-GS84 nov., a novel actinomycete isolated from soil.</title>
        <authorList>
            <person name="Han L."/>
        </authorList>
    </citation>
    <scope>NUCLEOTIDE SEQUENCE [LARGE SCALE GENOMIC DNA]</scope>
    <source>
        <strain evidence="2 3">NEAU-GS84</strain>
    </source>
</reference>
<evidence type="ECO:0000256" key="1">
    <source>
        <dbReference type="SAM" id="Phobius"/>
    </source>
</evidence>
<accession>A0A7C9N1S8</accession>
<keyword evidence="1" id="KW-0812">Transmembrane</keyword>
<feature type="transmembrane region" description="Helical" evidence="1">
    <location>
        <begin position="38"/>
        <end position="55"/>
    </location>
</feature>
<feature type="transmembrane region" description="Helical" evidence="1">
    <location>
        <begin position="93"/>
        <end position="117"/>
    </location>
</feature>
<protein>
    <submittedName>
        <fullName evidence="2">Uncharacterized protein</fullName>
    </submittedName>
</protein>
<dbReference type="AlphaFoldDB" id="A0A7C9N1S8"/>
<sequence>MIARIFTLLAALAMAVSGVIQAVRPFDADPRVLGEEHLLLALFAAGLVLLIPGLLELRRFGSANLGVLAVSAGHVLLAFGATSSNVKGEDFSWFPYVALSANLAILAGSITMAVTLWRADRFPRPLAAALPLVWVCEVPLSQLGGGIVVGVFWLVVVHHLSKTPVYREAVTD</sequence>
<gene>
    <name evidence="2" type="ORF">GT755_35040</name>
</gene>
<comment type="caution">
    <text evidence="2">The sequence shown here is derived from an EMBL/GenBank/DDBJ whole genome shotgun (WGS) entry which is preliminary data.</text>
</comment>
<dbReference type="EMBL" id="WXEW01000012">
    <property type="protein sequence ID" value="NAS26871.1"/>
    <property type="molecule type" value="Genomic_DNA"/>
</dbReference>
<proteinExistence type="predicted"/>
<feature type="transmembrane region" description="Helical" evidence="1">
    <location>
        <begin position="62"/>
        <end position="81"/>
    </location>
</feature>
<organism evidence="2 3">
    <name type="scientific">Herbidospora solisilvae</name>
    <dbReference type="NCBI Taxonomy" id="2696284"/>
    <lineage>
        <taxon>Bacteria</taxon>
        <taxon>Bacillati</taxon>
        <taxon>Actinomycetota</taxon>
        <taxon>Actinomycetes</taxon>
        <taxon>Streptosporangiales</taxon>
        <taxon>Streptosporangiaceae</taxon>
        <taxon>Herbidospora</taxon>
    </lineage>
</organism>
<feature type="transmembrane region" description="Helical" evidence="1">
    <location>
        <begin position="129"/>
        <end position="156"/>
    </location>
</feature>
<keyword evidence="1" id="KW-1133">Transmembrane helix</keyword>
<keyword evidence="3" id="KW-1185">Reference proteome</keyword>